<keyword evidence="3" id="KW-1185">Reference proteome</keyword>
<dbReference type="InterPro" id="IPR029063">
    <property type="entry name" value="SAM-dependent_MTases_sf"/>
</dbReference>
<keyword evidence="1" id="KW-1133">Transmembrane helix</keyword>
<evidence type="ECO:0008006" key="4">
    <source>
        <dbReference type="Google" id="ProtNLM"/>
    </source>
</evidence>
<name>A0ABY0K9E3_9HYPH</name>
<feature type="transmembrane region" description="Helical" evidence="1">
    <location>
        <begin position="158"/>
        <end position="177"/>
    </location>
</feature>
<evidence type="ECO:0000313" key="2">
    <source>
        <dbReference type="EMBL" id="SCC79457.1"/>
    </source>
</evidence>
<evidence type="ECO:0000313" key="3">
    <source>
        <dbReference type="Proteomes" id="UP000182800"/>
    </source>
</evidence>
<protein>
    <recommendedName>
        <fullName evidence="4">O-methyltransferase</fullName>
    </recommendedName>
</protein>
<dbReference type="EMBL" id="FMBM01000001">
    <property type="protein sequence ID" value="SCC79457.1"/>
    <property type="molecule type" value="Genomic_DNA"/>
</dbReference>
<keyword evidence="1" id="KW-0472">Membrane</keyword>
<accession>A0ABY0K9E3</accession>
<comment type="caution">
    <text evidence="2">The sequence shown here is derived from an EMBL/GenBank/DDBJ whole genome shotgun (WGS) entry which is preliminary data.</text>
</comment>
<sequence length="205" mass="22855">MSAIFPNEANGNMDLEEYANSFPSMGGTKIGSFLRDCIAKAPSGMAAVELGAWLGAGTAQMALASRERGEGDHIEIYCYDRFEANEAEVGKAEKRGLSIEVGQDTLPFVRERLQRFGVPIYFNKCEIIDAKYAGPEIALHVDDATKGFMPFTKLLVEFAPHWVAGTTVVVLMDYGLWKKSKQRKHRELQFMIESNSDCFERIDEA</sequence>
<proteinExistence type="predicted"/>
<gene>
    <name evidence="2" type="ORF">GA0071312_0891</name>
</gene>
<dbReference type="Gene3D" id="3.40.50.150">
    <property type="entry name" value="Vaccinia Virus protein VP39"/>
    <property type="match status" value="1"/>
</dbReference>
<dbReference type="Proteomes" id="UP000182800">
    <property type="component" value="Unassembled WGS sequence"/>
</dbReference>
<keyword evidence="1" id="KW-0812">Transmembrane</keyword>
<evidence type="ECO:0000256" key="1">
    <source>
        <dbReference type="SAM" id="Phobius"/>
    </source>
</evidence>
<dbReference type="RefSeq" id="WP_074443759.1">
    <property type="nucleotide sequence ID" value="NZ_FMBM01000001.1"/>
</dbReference>
<reference evidence="2 3" key="1">
    <citation type="submission" date="2016-08" db="EMBL/GenBank/DDBJ databases">
        <authorList>
            <person name="Varghese N."/>
            <person name="Submissions Spin"/>
        </authorList>
    </citation>
    <scope>NUCLEOTIDE SEQUENCE [LARGE SCALE GENOMIC DNA]</scope>
    <source>
        <strain evidence="2 3">HL-109</strain>
    </source>
</reference>
<organism evidence="2 3">
    <name type="scientific">Saliniramus fredricksonii</name>
    <dbReference type="NCBI Taxonomy" id="1653334"/>
    <lineage>
        <taxon>Bacteria</taxon>
        <taxon>Pseudomonadati</taxon>
        <taxon>Pseudomonadota</taxon>
        <taxon>Alphaproteobacteria</taxon>
        <taxon>Hyphomicrobiales</taxon>
        <taxon>Salinarimonadaceae</taxon>
        <taxon>Saliniramus</taxon>
    </lineage>
</organism>